<feature type="compositionally biased region" description="Polar residues" evidence="20">
    <location>
        <begin position="428"/>
        <end position="440"/>
    </location>
</feature>
<keyword evidence="12" id="KW-0067">ATP-binding</keyword>
<gene>
    <name evidence="22" type="ORF">C9374_013903</name>
</gene>
<feature type="region of interest" description="Disordered" evidence="20">
    <location>
        <begin position="318"/>
        <end position="339"/>
    </location>
</feature>
<feature type="domain" description="Rad50/SbcC-type AAA" evidence="21">
    <location>
        <begin position="7"/>
        <end position="257"/>
    </location>
</feature>
<keyword evidence="7" id="KW-0479">Metal-binding</keyword>
<dbReference type="Pfam" id="PF13476">
    <property type="entry name" value="AAA_23"/>
    <property type="match status" value="1"/>
</dbReference>
<keyword evidence="15" id="KW-0234">DNA repair</keyword>
<dbReference type="GO" id="GO:0006302">
    <property type="term" value="P:double-strand break repair"/>
    <property type="evidence" value="ECO:0007669"/>
    <property type="project" value="InterPro"/>
</dbReference>
<dbReference type="GeneID" id="68106356"/>
<keyword evidence="14 19" id="KW-0175">Coiled coil</keyword>
<evidence type="ECO:0000256" key="17">
    <source>
        <dbReference type="ARBA" id="ARBA00023254"/>
    </source>
</evidence>
<comment type="cofactor">
    <cofactor evidence="1">
        <name>Zn(2+)</name>
        <dbReference type="ChEBI" id="CHEBI:29105"/>
    </cofactor>
</comment>
<evidence type="ECO:0000256" key="13">
    <source>
        <dbReference type="ARBA" id="ARBA00022842"/>
    </source>
</evidence>
<dbReference type="SUPFAM" id="SSF52540">
    <property type="entry name" value="P-loop containing nucleoside triphosphate hydrolases"/>
    <property type="match status" value="2"/>
</dbReference>
<feature type="coiled-coil region" evidence="19">
    <location>
        <begin position="588"/>
        <end position="671"/>
    </location>
</feature>
<keyword evidence="13" id="KW-0460">Magnesium</keyword>
<evidence type="ECO:0000313" key="22">
    <source>
        <dbReference type="EMBL" id="KAG2389343.1"/>
    </source>
</evidence>
<dbReference type="GO" id="GO:0070192">
    <property type="term" value="P:chromosome organization involved in meiotic cell cycle"/>
    <property type="evidence" value="ECO:0007669"/>
    <property type="project" value="TreeGrafter"/>
</dbReference>
<evidence type="ECO:0000256" key="7">
    <source>
        <dbReference type="ARBA" id="ARBA00022723"/>
    </source>
</evidence>
<comment type="subcellular location">
    <subcellularLocation>
        <location evidence="3">Chromosome</location>
    </subcellularLocation>
    <subcellularLocation>
        <location evidence="2">Nucleus</location>
    </subcellularLocation>
</comment>
<dbReference type="FunFam" id="3.40.50.300:FF:000593">
    <property type="entry name" value="DNA repair protein RAD50"/>
    <property type="match status" value="1"/>
</dbReference>
<evidence type="ECO:0000256" key="1">
    <source>
        <dbReference type="ARBA" id="ARBA00001947"/>
    </source>
</evidence>
<feature type="coiled-coil region" evidence="19">
    <location>
        <begin position="719"/>
        <end position="942"/>
    </location>
</feature>
<dbReference type="InterPro" id="IPR004584">
    <property type="entry name" value="Rad50_eukaryotes"/>
</dbReference>
<dbReference type="GO" id="GO:0005524">
    <property type="term" value="F:ATP binding"/>
    <property type="evidence" value="ECO:0007669"/>
    <property type="project" value="UniProtKB-KW"/>
</dbReference>
<feature type="coiled-coil region" evidence="19">
    <location>
        <begin position="983"/>
        <end position="1054"/>
    </location>
</feature>
<keyword evidence="9" id="KW-0227">DNA damage</keyword>
<comment type="similarity">
    <text evidence="4">Belongs to the SMC family. RAD50 subfamily.</text>
</comment>
<evidence type="ECO:0000256" key="20">
    <source>
        <dbReference type="SAM" id="MobiDB-lite"/>
    </source>
</evidence>
<comment type="caution">
    <text evidence="22">The sequence shown here is derived from an EMBL/GenBank/DDBJ whole genome shotgun (WGS) entry which is preliminary data.</text>
</comment>
<accession>A0AA88GZN0</accession>
<keyword evidence="16" id="KW-0539">Nucleus</keyword>
<dbReference type="InterPro" id="IPR038729">
    <property type="entry name" value="Rad50/SbcC_AAA"/>
</dbReference>
<evidence type="ECO:0000256" key="15">
    <source>
        <dbReference type="ARBA" id="ARBA00023204"/>
    </source>
</evidence>
<sequence length="1317" mass="152290">MSSLDWLSVSGIRSFDHTGEPQIIKFFKPLTIILGANGSGKTTLIECLKCATTGELPPNCDRGKSFVHDPKVSGDTEVKGQIRLQFKAANKKKYITVRSFQVTQKKKTTQFKQLESVLSTKGEDGETKSSSYKCTDMDKLIPELMGVSKAILENVIFCHQEDVNWPLSESTVLKKKLDDIFSSTRYSKALEAIKKTKKDITQQLAEHEKDLAVSETERNQSVKLRKEAENEVIKLQKLKEKIEDLDEKLNQVNSEIEKYEGVIQKVNALKQKLTSADTKKKMMEKDVEEMYQNLQQEFTETDEEVKKFEENFSKQLEQLKQSQKQTENDLAKNETTKKTLNNQMNTLKESMGMLKSQKEAHEGRIHDMSTDIMVFSQRYHIPGYEHPPFSESQIFSFLSSLEQLFQKEKKELENKRREHKTEQESLLKETNSFLQQKENSVSRVKTAMQRKTVLESEAKKLSESIRHISITEAVVSDMEREYSTFEKQVRDKEENKEMDTIKKEMETNTKNQKDLTLKITNLNKELASREKEKDICFKIQNFREELVKHNSSLNEKFSEVRTKYETALGGVDNEVTAANVEVKIKGLIKKATDKVQTLTSSLQSLEKSMSVQKSKLDTANNQAQKIKNDIENKQQHVAAVLPAGKTWDEAMKQAETEVNDLRNRASIDEALKLCYEKFILHASSHKECLVCERRFHTEEECSSFESLLQRKMEQTPKLLKKTKERLESASSVLEKLREIKPVVADIERLKTSDLPQFEMEASNIKQEITNLNETIEKLTEEINQAKNDEKKAIELLNGCGELKVLQNSIKITQQRITEQETALKNLGLPQDLVPYEQVKQQLEDAQSSREKLTHRHSQLQQELTNCQNELSKMKDKLREKLTSLQKAQYDLKELKRLQDSLNEKQSEINQKGQEIEKINLEIPTLEEKYQSYNKMLNEMKEKHGKEEFMLEGSITDYQQDISKLNVSVQELKKYKEKGIEENLQNVESKITKLVIQIDENQKENDRLSELLKKYNKGLEKQNVIKQNIEDNLKYRQKKRELTNIITECETLTKQIENITGSDASLDSYEDIKQLKEKQTKYSNEKSQISGMRSTMKGRVKDIQEQLNSDQYKDIENKYKSLLIKVVTTKHAVEDLDKYMKALEKALTKYHSMKMAEINEIIKELWQKTYRGNDIDTISIKCDTETESARKTYNYRVVMVKGDVELPMRGRSSAGQKVLACLIIRLALAEAFSIDCGILALDEPTNALDIDNANSLAESLRFLIEDRRKLSNFQLIVITHDEEFVRKLGRSELAEHYYRISKDPRTGSSMIEQQKIVD</sequence>
<name>A0AA88GZN0_NAELO</name>
<reference evidence="22 23" key="1">
    <citation type="journal article" date="2018" name="BMC Genomics">
        <title>The genome of Naegleria lovaniensis, the basis for a comparative approach to unravel pathogenicity factors of the human pathogenic amoeba N. fowleri.</title>
        <authorList>
            <person name="Liechti N."/>
            <person name="Schurch N."/>
            <person name="Bruggmann R."/>
            <person name="Wittwer M."/>
        </authorList>
    </citation>
    <scope>NUCLEOTIDE SEQUENCE [LARGE SCALE GENOMIC DNA]</scope>
    <source>
        <strain evidence="22 23">ATCC 30569</strain>
    </source>
</reference>
<evidence type="ECO:0000256" key="8">
    <source>
        <dbReference type="ARBA" id="ARBA00022741"/>
    </source>
</evidence>
<evidence type="ECO:0000256" key="9">
    <source>
        <dbReference type="ARBA" id="ARBA00022763"/>
    </source>
</evidence>
<evidence type="ECO:0000256" key="11">
    <source>
        <dbReference type="ARBA" id="ARBA00022833"/>
    </source>
</evidence>
<dbReference type="Gene3D" id="1.10.287.1490">
    <property type="match status" value="1"/>
</dbReference>
<dbReference type="GO" id="GO:0046872">
    <property type="term" value="F:metal ion binding"/>
    <property type="evidence" value="ECO:0007669"/>
    <property type="project" value="UniProtKB-KW"/>
</dbReference>
<keyword evidence="10" id="KW-0378">Hydrolase</keyword>
<dbReference type="Proteomes" id="UP000816034">
    <property type="component" value="Unassembled WGS sequence"/>
</dbReference>
<dbReference type="NCBIfam" id="TIGR00606">
    <property type="entry name" value="rad50"/>
    <property type="match status" value="1"/>
</dbReference>
<evidence type="ECO:0000256" key="2">
    <source>
        <dbReference type="ARBA" id="ARBA00004123"/>
    </source>
</evidence>
<dbReference type="PANTHER" id="PTHR18867">
    <property type="entry name" value="RAD50"/>
    <property type="match status" value="1"/>
</dbReference>
<dbReference type="GO" id="GO:0000794">
    <property type="term" value="C:condensed nuclear chromosome"/>
    <property type="evidence" value="ECO:0007669"/>
    <property type="project" value="TreeGrafter"/>
</dbReference>
<evidence type="ECO:0000256" key="14">
    <source>
        <dbReference type="ARBA" id="ARBA00023054"/>
    </source>
</evidence>
<feature type="region of interest" description="Disordered" evidence="20">
    <location>
        <begin position="412"/>
        <end position="440"/>
    </location>
</feature>
<comment type="catalytic activity">
    <reaction evidence="18">
        <text>ATP + H2O = ADP + phosphate + H(+)</text>
        <dbReference type="Rhea" id="RHEA:13065"/>
        <dbReference type="ChEBI" id="CHEBI:15377"/>
        <dbReference type="ChEBI" id="CHEBI:15378"/>
        <dbReference type="ChEBI" id="CHEBI:30616"/>
        <dbReference type="ChEBI" id="CHEBI:43474"/>
        <dbReference type="ChEBI" id="CHEBI:456216"/>
    </reaction>
</comment>
<keyword evidence="8" id="KW-0547">Nucleotide-binding</keyword>
<evidence type="ECO:0000256" key="16">
    <source>
        <dbReference type="ARBA" id="ARBA00023242"/>
    </source>
</evidence>
<keyword evidence="11" id="KW-0862">Zinc</keyword>
<dbReference type="GO" id="GO:0000722">
    <property type="term" value="P:telomere maintenance via recombination"/>
    <property type="evidence" value="ECO:0007669"/>
    <property type="project" value="TreeGrafter"/>
</dbReference>
<evidence type="ECO:0000256" key="3">
    <source>
        <dbReference type="ARBA" id="ARBA00004286"/>
    </source>
</evidence>
<proteinExistence type="inferred from homology"/>
<evidence type="ECO:0000313" key="23">
    <source>
        <dbReference type="Proteomes" id="UP000816034"/>
    </source>
</evidence>
<dbReference type="GO" id="GO:0003691">
    <property type="term" value="F:double-stranded telomeric DNA binding"/>
    <property type="evidence" value="ECO:0007669"/>
    <property type="project" value="TreeGrafter"/>
</dbReference>
<keyword evidence="6" id="KW-0158">Chromosome</keyword>
<dbReference type="Gene3D" id="3.40.50.300">
    <property type="entry name" value="P-loop containing nucleotide triphosphate hydrolases"/>
    <property type="match status" value="2"/>
</dbReference>
<dbReference type="GO" id="GO:0007004">
    <property type="term" value="P:telomere maintenance via telomerase"/>
    <property type="evidence" value="ECO:0007669"/>
    <property type="project" value="TreeGrafter"/>
</dbReference>
<feature type="compositionally biased region" description="Basic and acidic residues" evidence="20">
    <location>
        <begin position="326"/>
        <end position="337"/>
    </location>
</feature>
<evidence type="ECO:0000256" key="10">
    <source>
        <dbReference type="ARBA" id="ARBA00022801"/>
    </source>
</evidence>
<dbReference type="EMBL" id="PYSW02000007">
    <property type="protein sequence ID" value="KAG2389343.1"/>
    <property type="molecule type" value="Genomic_DNA"/>
</dbReference>
<evidence type="ECO:0000256" key="12">
    <source>
        <dbReference type="ARBA" id="ARBA00022840"/>
    </source>
</evidence>
<keyword evidence="23" id="KW-1185">Reference proteome</keyword>
<dbReference type="GO" id="GO:0030870">
    <property type="term" value="C:Mre11 complex"/>
    <property type="evidence" value="ECO:0007669"/>
    <property type="project" value="InterPro"/>
</dbReference>
<organism evidence="22 23">
    <name type="scientific">Naegleria lovaniensis</name>
    <name type="common">Amoeba</name>
    <dbReference type="NCBI Taxonomy" id="51637"/>
    <lineage>
        <taxon>Eukaryota</taxon>
        <taxon>Discoba</taxon>
        <taxon>Heterolobosea</taxon>
        <taxon>Tetramitia</taxon>
        <taxon>Eutetramitia</taxon>
        <taxon>Vahlkampfiidae</taxon>
        <taxon>Naegleria</taxon>
    </lineage>
</organism>
<feature type="compositionally biased region" description="Basic and acidic residues" evidence="20">
    <location>
        <begin position="412"/>
        <end position="427"/>
    </location>
</feature>
<evidence type="ECO:0000256" key="19">
    <source>
        <dbReference type="SAM" id="Coils"/>
    </source>
</evidence>
<dbReference type="GO" id="GO:0016887">
    <property type="term" value="F:ATP hydrolysis activity"/>
    <property type="evidence" value="ECO:0007669"/>
    <property type="project" value="InterPro"/>
</dbReference>
<evidence type="ECO:0000256" key="18">
    <source>
        <dbReference type="ARBA" id="ARBA00049360"/>
    </source>
</evidence>
<evidence type="ECO:0000256" key="6">
    <source>
        <dbReference type="ARBA" id="ARBA00022454"/>
    </source>
</evidence>
<dbReference type="PANTHER" id="PTHR18867:SF12">
    <property type="entry name" value="DNA REPAIR PROTEIN RAD50"/>
    <property type="match status" value="1"/>
</dbReference>
<protein>
    <recommendedName>
        <fullName evidence="5">DNA repair protein RAD50</fullName>
    </recommendedName>
</protein>
<dbReference type="GO" id="GO:0043047">
    <property type="term" value="F:single-stranded telomeric DNA binding"/>
    <property type="evidence" value="ECO:0007669"/>
    <property type="project" value="TreeGrafter"/>
</dbReference>
<evidence type="ECO:0000256" key="4">
    <source>
        <dbReference type="ARBA" id="ARBA00009439"/>
    </source>
</evidence>
<dbReference type="RefSeq" id="XP_044553335.1">
    <property type="nucleotide sequence ID" value="XM_044689831.1"/>
</dbReference>
<evidence type="ECO:0000259" key="21">
    <source>
        <dbReference type="Pfam" id="PF13476"/>
    </source>
</evidence>
<dbReference type="InterPro" id="IPR027417">
    <property type="entry name" value="P-loop_NTPase"/>
</dbReference>
<dbReference type="GO" id="GO:0051880">
    <property type="term" value="F:G-quadruplex DNA binding"/>
    <property type="evidence" value="ECO:0007669"/>
    <property type="project" value="TreeGrafter"/>
</dbReference>
<keyword evidence="17" id="KW-0469">Meiosis</keyword>
<evidence type="ECO:0000256" key="5">
    <source>
        <dbReference type="ARBA" id="ARBA00017893"/>
    </source>
</evidence>